<gene>
    <name evidence="4" type="ORF">O1R50_07300</name>
</gene>
<keyword evidence="2" id="KW-0067">ATP-binding</keyword>
<keyword evidence="3" id="KW-0143">Chaperone</keyword>
<dbReference type="Gene3D" id="3.90.640.10">
    <property type="entry name" value="Actin, Chain A, domain 4"/>
    <property type="match status" value="1"/>
</dbReference>
<name>A0A9X3PJ13_9ACTN</name>
<dbReference type="Proteomes" id="UP001146067">
    <property type="component" value="Unassembled WGS sequence"/>
</dbReference>
<reference evidence="4" key="1">
    <citation type="submission" date="2022-12" db="EMBL/GenBank/DDBJ databases">
        <title>Gycomyces niveus sp.nov.,a novel actinomycete isolated from soil in Shouguan.</title>
        <authorList>
            <person name="Yang X."/>
        </authorList>
    </citation>
    <scope>NUCLEOTIDE SEQUENCE</scope>
    <source>
        <strain evidence="4">NEAU-A15</strain>
    </source>
</reference>
<evidence type="ECO:0000256" key="3">
    <source>
        <dbReference type="ARBA" id="ARBA00023186"/>
    </source>
</evidence>
<proteinExistence type="predicted"/>
<evidence type="ECO:0000256" key="1">
    <source>
        <dbReference type="ARBA" id="ARBA00022741"/>
    </source>
</evidence>
<dbReference type="InterPro" id="IPR013126">
    <property type="entry name" value="Hsp_70_fam"/>
</dbReference>
<comment type="caution">
    <text evidence="4">The sequence shown here is derived from an EMBL/GenBank/DDBJ whole genome shotgun (WGS) entry which is preliminary data.</text>
</comment>
<evidence type="ECO:0000313" key="5">
    <source>
        <dbReference type="Proteomes" id="UP001146067"/>
    </source>
</evidence>
<dbReference type="GO" id="GO:0005524">
    <property type="term" value="F:ATP binding"/>
    <property type="evidence" value="ECO:0007669"/>
    <property type="project" value="UniProtKB-KW"/>
</dbReference>
<dbReference type="SUPFAM" id="SSF53067">
    <property type="entry name" value="Actin-like ATPase domain"/>
    <property type="match status" value="2"/>
</dbReference>
<dbReference type="Gene3D" id="3.30.420.40">
    <property type="match status" value="2"/>
</dbReference>
<sequence length="276" mass="29019">MHPSSYLLSVDLGTSHAVAVLRWPDGRTRPLLFDGQPVLPVGVYCDESGELHVGRDAVRLSAVSPDRFEPNPKRQVAQGSVLLADREVGVAAMFAAALRRIAAVCSQSTGVLPETVLTCPSSWSGQRREVLEEAAAQAGFGPVRLVTEPVAAAHYYRGVLGREIGAEEALAVVDFRAGTVDVAVLAADDGGGLAIAAEGGVADFGGVDVDAAIVDHLRAITIGGHPQAWAAIDDPRTGSQRRGRLQLWTDVRETKEMLSRFTVAPVGVPASRPGCT</sequence>
<dbReference type="PANTHER" id="PTHR45639">
    <property type="entry name" value="HSC70CB, ISOFORM G-RELATED"/>
    <property type="match status" value="1"/>
</dbReference>
<protein>
    <submittedName>
        <fullName evidence="4">Hsp70 family protein</fullName>
    </submittedName>
</protein>
<dbReference type="GO" id="GO:0140662">
    <property type="term" value="F:ATP-dependent protein folding chaperone"/>
    <property type="evidence" value="ECO:0007669"/>
    <property type="project" value="InterPro"/>
</dbReference>
<evidence type="ECO:0000313" key="4">
    <source>
        <dbReference type="EMBL" id="MDA1359420.1"/>
    </source>
</evidence>
<dbReference type="RefSeq" id="WP_270109258.1">
    <property type="nucleotide sequence ID" value="NZ_JAPZVP010000005.1"/>
</dbReference>
<dbReference type="EMBL" id="JAPZVP010000005">
    <property type="protein sequence ID" value="MDA1359420.1"/>
    <property type="molecule type" value="Genomic_DNA"/>
</dbReference>
<dbReference type="Pfam" id="PF00012">
    <property type="entry name" value="HSP70"/>
    <property type="match status" value="1"/>
</dbReference>
<accession>A0A9X3PJ13</accession>
<keyword evidence="5" id="KW-1185">Reference proteome</keyword>
<dbReference type="AlphaFoldDB" id="A0A9X3PJ13"/>
<keyword evidence="1" id="KW-0547">Nucleotide-binding</keyword>
<organism evidence="4 5">
    <name type="scientific">Glycomyces luteolus</name>
    <dbReference type="NCBI Taxonomy" id="2670330"/>
    <lineage>
        <taxon>Bacteria</taxon>
        <taxon>Bacillati</taxon>
        <taxon>Actinomycetota</taxon>
        <taxon>Actinomycetes</taxon>
        <taxon>Glycomycetales</taxon>
        <taxon>Glycomycetaceae</taxon>
        <taxon>Glycomyces</taxon>
    </lineage>
</organism>
<dbReference type="InterPro" id="IPR043129">
    <property type="entry name" value="ATPase_NBD"/>
</dbReference>
<evidence type="ECO:0000256" key="2">
    <source>
        <dbReference type="ARBA" id="ARBA00022840"/>
    </source>
</evidence>